<evidence type="ECO:0000259" key="2">
    <source>
        <dbReference type="Pfam" id="PF04063"/>
    </source>
</evidence>
<dbReference type="OrthoDB" id="338814at2759"/>
<keyword evidence="5" id="KW-1185">Reference proteome</keyword>
<evidence type="ECO:0000259" key="3">
    <source>
        <dbReference type="Pfam" id="PF04064"/>
    </source>
</evidence>
<accession>A0A4Y7TGB0</accession>
<gene>
    <name evidence="4" type="ORF">FA13DRAFT_1754190</name>
</gene>
<dbReference type="AlphaFoldDB" id="A0A4Y7TGB0"/>
<evidence type="ECO:0000313" key="5">
    <source>
        <dbReference type="Proteomes" id="UP000298030"/>
    </source>
</evidence>
<name>A0A4Y7TGB0_COPMI</name>
<dbReference type="EMBL" id="QPFP01000013">
    <property type="protein sequence ID" value="TEB33051.1"/>
    <property type="molecule type" value="Genomic_DNA"/>
</dbReference>
<dbReference type="Pfam" id="PF04063">
    <property type="entry name" value="DUF383"/>
    <property type="match status" value="1"/>
</dbReference>
<feature type="domain" description="Protein HGH1 N-terminal" evidence="2">
    <location>
        <begin position="106"/>
        <end position="342"/>
    </location>
</feature>
<comment type="similarity">
    <text evidence="1">Belongs to the HGH1 family.</text>
</comment>
<protein>
    <submittedName>
        <fullName evidence="4">Cytoplasmic protein</fullName>
    </submittedName>
</protein>
<organism evidence="4 5">
    <name type="scientific">Coprinellus micaceus</name>
    <name type="common">Glistening ink-cap mushroom</name>
    <name type="synonym">Coprinus micaceus</name>
    <dbReference type="NCBI Taxonomy" id="71717"/>
    <lineage>
        <taxon>Eukaryota</taxon>
        <taxon>Fungi</taxon>
        <taxon>Dikarya</taxon>
        <taxon>Basidiomycota</taxon>
        <taxon>Agaricomycotina</taxon>
        <taxon>Agaricomycetes</taxon>
        <taxon>Agaricomycetidae</taxon>
        <taxon>Agaricales</taxon>
        <taxon>Agaricineae</taxon>
        <taxon>Psathyrellaceae</taxon>
        <taxon>Coprinellus</taxon>
    </lineage>
</organism>
<dbReference type="PANTHER" id="PTHR13387:SF9">
    <property type="entry name" value="PROTEIN HGH1 HOMOLOG"/>
    <property type="match status" value="1"/>
</dbReference>
<evidence type="ECO:0000313" key="4">
    <source>
        <dbReference type="EMBL" id="TEB33051.1"/>
    </source>
</evidence>
<dbReference type="SUPFAM" id="SSF48371">
    <property type="entry name" value="ARM repeat"/>
    <property type="match status" value="1"/>
</dbReference>
<reference evidence="4 5" key="1">
    <citation type="journal article" date="2019" name="Nat. Ecol. Evol.">
        <title>Megaphylogeny resolves global patterns of mushroom evolution.</title>
        <authorList>
            <person name="Varga T."/>
            <person name="Krizsan K."/>
            <person name="Foldi C."/>
            <person name="Dima B."/>
            <person name="Sanchez-Garcia M."/>
            <person name="Sanchez-Ramirez S."/>
            <person name="Szollosi G.J."/>
            <person name="Szarkandi J.G."/>
            <person name="Papp V."/>
            <person name="Albert L."/>
            <person name="Andreopoulos W."/>
            <person name="Angelini C."/>
            <person name="Antonin V."/>
            <person name="Barry K.W."/>
            <person name="Bougher N.L."/>
            <person name="Buchanan P."/>
            <person name="Buyck B."/>
            <person name="Bense V."/>
            <person name="Catcheside P."/>
            <person name="Chovatia M."/>
            <person name="Cooper J."/>
            <person name="Damon W."/>
            <person name="Desjardin D."/>
            <person name="Finy P."/>
            <person name="Geml J."/>
            <person name="Haridas S."/>
            <person name="Hughes K."/>
            <person name="Justo A."/>
            <person name="Karasinski D."/>
            <person name="Kautmanova I."/>
            <person name="Kiss B."/>
            <person name="Kocsube S."/>
            <person name="Kotiranta H."/>
            <person name="LaButti K.M."/>
            <person name="Lechner B.E."/>
            <person name="Liimatainen K."/>
            <person name="Lipzen A."/>
            <person name="Lukacs Z."/>
            <person name="Mihaltcheva S."/>
            <person name="Morgado L.N."/>
            <person name="Niskanen T."/>
            <person name="Noordeloos M.E."/>
            <person name="Ohm R.A."/>
            <person name="Ortiz-Santana B."/>
            <person name="Ovrebo C."/>
            <person name="Racz N."/>
            <person name="Riley R."/>
            <person name="Savchenko A."/>
            <person name="Shiryaev A."/>
            <person name="Soop K."/>
            <person name="Spirin V."/>
            <person name="Szebenyi C."/>
            <person name="Tomsovsky M."/>
            <person name="Tulloss R.E."/>
            <person name="Uehling J."/>
            <person name="Grigoriev I.V."/>
            <person name="Vagvolgyi C."/>
            <person name="Papp T."/>
            <person name="Martin F.M."/>
            <person name="Miettinen O."/>
            <person name="Hibbett D.S."/>
            <person name="Nagy L.G."/>
        </authorList>
    </citation>
    <scope>NUCLEOTIDE SEQUENCE [LARGE SCALE GENOMIC DNA]</scope>
    <source>
        <strain evidence="4 5">FP101781</strain>
    </source>
</reference>
<sequence length="444" mass="49044">MEGQLRELVSFLRDRNPQARGVALENLLPHTVPGAAWRNSIFFQSLGGGGLQKAKESDIIRDLKLLCRDQLSVAHDSFRALVNLSDSPLLITSLSDPTFLNFIVSYIINPASICADLASMLLSNLTASSPACSALLTMKIAVIPHNGSLWPVNSRCGSCAAPVPYPPGEEKEVPALPLLVEAFVQGATMGNITELSKRPRKAELNFLASVFANMSVSPTGRDFFLSPQPFELADENSDLRYPLSKIVPFTEHKDVIRRRGTASTIKNCSFNARAHKAILSPEADQVRVRPSKTAAPGIDALPYLLLPLAGPEEFELEHQEKLLPELQFLPPDKKREPDTSARLILVEALLLLCHTRWGRDYFRAHGVYEIIREAHLKDTSDAVHETMERLVQLIKGEEPKIALADDEDQDIEADLEVYNPTKTATGVKTENVDSDDDDLIIEEI</sequence>
<comment type="caution">
    <text evidence="4">The sequence shown here is derived from an EMBL/GenBank/DDBJ whole genome shotgun (WGS) entry which is preliminary data.</text>
</comment>
<dbReference type="PANTHER" id="PTHR13387">
    <property type="entry name" value="PROTEIN HGH1 HOMOLOG"/>
    <property type="match status" value="1"/>
</dbReference>
<dbReference type="InterPro" id="IPR007206">
    <property type="entry name" value="Protein_HGH1_C"/>
</dbReference>
<feature type="domain" description="Protein HGH1 C-terminal" evidence="3">
    <location>
        <begin position="348"/>
        <end position="400"/>
    </location>
</feature>
<dbReference type="Proteomes" id="UP000298030">
    <property type="component" value="Unassembled WGS sequence"/>
</dbReference>
<dbReference type="InterPro" id="IPR016024">
    <property type="entry name" value="ARM-type_fold"/>
</dbReference>
<proteinExistence type="inferred from homology"/>
<evidence type="ECO:0000256" key="1">
    <source>
        <dbReference type="ARBA" id="ARBA00006712"/>
    </source>
</evidence>
<dbReference type="InterPro" id="IPR007205">
    <property type="entry name" value="Protein_HGH1_N"/>
</dbReference>
<dbReference type="Pfam" id="PF04064">
    <property type="entry name" value="DUF384"/>
    <property type="match status" value="1"/>
</dbReference>
<dbReference type="InterPro" id="IPR039717">
    <property type="entry name" value="Hgh1"/>
</dbReference>
<dbReference type="STRING" id="71717.A0A4Y7TGB0"/>